<name>X1PRV4_9ZZZZ</name>
<feature type="non-terminal residue" evidence="1">
    <location>
        <position position="71"/>
    </location>
</feature>
<dbReference type="AlphaFoldDB" id="X1PRV4"/>
<dbReference type="EMBL" id="BARV01035696">
    <property type="protein sequence ID" value="GAI58543.1"/>
    <property type="molecule type" value="Genomic_DNA"/>
</dbReference>
<evidence type="ECO:0000313" key="1">
    <source>
        <dbReference type="EMBL" id="GAI58543.1"/>
    </source>
</evidence>
<organism evidence="1">
    <name type="scientific">marine sediment metagenome</name>
    <dbReference type="NCBI Taxonomy" id="412755"/>
    <lineage>
        <taxon>unclassified sequences</taxon>
        <taxon>metagenomes</taxon>
        <taxon>ecological metagenomes</taxon>
    </lineage>
</organism>
<proteinExistence type="predicted"/>
<comment type="caution">
    <text evidence="1">The sequence shown here is derived from an EMBL/GenBank/DDBJ whole genome shotgun (WGS) entry which is preliminary data.</text>
</comment>
<dbReference type="InterPro" id="IPR032466">
    <property type="entry name" value="Metal_Hydrolase"/>
</dbReference>
<protein>
    <submittedName>
        <fullName evidence="1">Uncharacterized protein</fullName>
    </submittedName>
</protein>
<sequence>MRKIIEMAKRKAIVDFRINGAVTSHNLEELPKLADEGVSTFGEIYMAESIPELEMVEDGVLLEAFKIIRNL</sequence>
<dbReference type="SUPFAM" id="SSF51556">
    <property type="entry name" value="Metallo-dependent hydrolases"/>
    <property type="match status" value="1"/>
</dbReference>
<accession>X1PRV4</accession>
<reference evidence="1" key="1">
    <citation type="journal article" date="2014" name="Front. Microbiol.">
        <title>High frequency of phylogenetically diverse reductive dehalogenase-homologous genes in deep subseafloor sedimentary metagenomes.</title>
        <authorList>
            <person name="Kawai M."/>
            <person name="Futagami T."/>
            <person name="Toyoda A."/>
            <person name="Takaki Y."/>
            <person name="Nishi S."/>
            <person name="Hori S."/>
            <person name="Arai W."/>
            <person name="Tsubouchi T."/>
            <person name="Morono Y."/>
            <person name="Uchiyama I."/>
            <person name="Ito T."/>
            <person name="Fujiyama A."/>
            <person name="Inagaki F."/>
            <person name="Takami H."/>
        </authorList>
    </citation>
    <scope>NUCLEOTIDE SEQUENCE</scope>
    <source>
        <strain evidence="1">Expedition CK06-06</strain>
    </source>
</reference>
<gene>
    <name evidence="1" type="ORF">S06H3_55650</name>
</gene>
<dbReference type="Gene3D" id="3.20.20.140">
    <property type="entry name" value="Metal-dependent hydrolases"/>
    <property type="match status" value="1"/>
</dbReference>